<reference evidence="1 2" key="1">
    <citation type="submission" date="2024-06" db="EMBL/GenBank/DDBJ databases">
        <title>The Natural Products Discovery Center: Release of the First 8490 Sequenced Strains for Exploring Actinobacteria Biosynthetic Diversity.</title>
        <authorList>
            <person name="Kalkreuter E."/>
            <person name="Kautsar S.A."/>
            <person name="Yang D."/>
            <person name="Bader C.D."/>
            <person name="Teijaro C.N."/>
            <person name="Fluegel L."/>
            <person name="Davis C.M."/>
            <person name="Simpson J.R."/>
            <person name="Lauterbach L."/>
            <person name="Steele A.D."/>
            <person name="Gui C."/>
            <person name="Meng S."/>
            <person name="Li G."/>
            <person name="Viehrig K."/>
            <person name="Ye F."/>
            <person name="Su P."/>
            <person name="Kiefer A.F."/>
            <person name="Nichols A."/>
            <person name="Cepeda A.J."/>
            <person name="Yan W."/>
            <person name="Fan B."/>
            <person name="Jiang Y."/>
            <person name="Adhikari A."/>
            <person name="Zheng C.-J."/>
            <person name="Schuster L."/>
            <person name="Cowan T.M."/>
            <person name="Smanski M.J."/>
            <person name="Chevrette M.G."/>
            <person name="De Carvalho L.P.S."/>
            <person name="Shen B."/>
        </authorList>
    </citation>
    <scope>NUCLEOTIDE SEQUENCE [LARGE SCALE GENOMIC DNA]</scope>
    <source>
        <strain evidence="1 2">NPDC052768</strain>
    </source>
</reference>
<dbReference type="Proteomes" id="UP001552527">
    <property type="component" value="Unassembled WGS sequence"/>
</dbReference>
<dbReference type="EMBL" id="JBFATE010000009">
    <property type="protein sequence ID" value="MEV5247905.1"/>
    <property type="molecule type" value="Genomic_DNA"/>
</dbReference>
<comment type="caution">
    <text evidence="1">The sequence shown here is derived from an EMBL/GenBank/DDBJ whole genome shotgun (WGS) entry which is preliminary data.</text>
</comment>
<keyword evidence="2" id="KW-1185">Reference proteome</keyword>
<organism evidence="1 2">
    <name type="scientific">Streptomyces werraensis</name>
    <dbReference type="NCBI Taxonomy" id="68284"/>
    <lineage>
        <taxon>Bacteria</taxon>
        <taxon>Bacillati</taxon>
        <taxon>Actinomycetota</taxon>
        <taxon>Actinomycetes</taxon>
        <taxon>Kitasatosporales</taxon>
        <taxon>Streptomycetaceae</taxon>
        <taxon>Streptomyces</taxon>
    </lineage>
</organism>
<evidence type="ECO:0008006" key="3">
    <source>
        <dbReference type="Google" id="ProtNLM"/>
    </source>
</evidence>
<proteinExistence type="predicted"/>
<name>A0ABV3JIC4_9ACTN</name>
<accession>A0ABV3JIC4</accession>
<evidence type="ECO:0000313" key="1">
    <source>
        <dbReference type="EMBL" id="MEV5247905.1"/>
    </source>
</evidence>
<sequence>MTTHPQLSYDEFVALATADPAVVGLVLKGSRAHDGMATRRSDHDVYVVLADGAATGLARFTGHRSPELDLVVLPLDAFRAAGGHERYALARARVVLDRLDGGIARVLADKARLDADEAFTRAGDLLDAYANSLYRSVKNARDGQPLAARLDAADSAGFLLELLFTLDRRPRPYNKYLRWELDRYPLPGWDTGGLLGALDRISATGDVSAQQRLFARVEAAVRGAELGAVLDAWGDDLALMRPGRR</sequence>
<protein>
    <recommendedName>
        <fullName evidence="3">Nucleotidyltransferase</fullName>
    </recommendedName>
</protein>
<gene>
    <name evidence="1" type="ORF">AB0K95_21945</name>
</gene>
<evidence type="ECO:0000313" key="2">
    <source>
        <dbReference type="Proteomes" id="UP001552527"/>
    </source>
</evidence>
<dbReference type="RefSeq" id="WP_364024162.1">
    <property type="nucleotide sequence ID" value="NZ_JBFATD010000006.1"/>
</dbReference>